<dbReference type="InterPro" id="IPR050327">
    <property type="entry name" value="Proton-linked_MCT"/>
</dbReference>
<gene>
    <name evidence="4" type="ORF">FB45DRAFT_821411</name>
</gene>
<dbReference type="SUPFAM" id="SSF103473">
    <property type="entry name" value="MFS general substrate transporter"/>
    <property type="match status" value="1"/>
</dbReference>
<evidence type="ECO:0000313" key="4">
    <source>
        <dbReference type="EMBL" id="KAJ7646889.1"/>
    </source>
</evidence>
<feature type="transmembrane region" description="Helical" evidence="3">
    <location>
        <begin position="46"/>
        <end position="64"/>
    </location>
</feature>
<evidence type="ECO:0000256" key="1">
    <source>
        <dbReference type="ARBA" id="ARBA00004141"/>
    </source>
</evidence>
<dbReference type="Pfam" id="PF07690">
    <property type="entry name" value="MFS_1"/>
    <property type="match status" value="1"/>
</dbReference>
<comment type="similarity">
    <text evidence="2">Belongs to the major facilitator superfamily. Monocarboxylate porter (TC 2.A.1.13) family.</text>
</comment>
<organism evidence="4 5">
    <name type="scientific">Roridomyces roridus</name>
    <dbReference type="NCBI Taxonomy" id="1738132"/>
    <lineage>
        <taxon>Eukaryota</taxon>
        <taxon>Fungi</taxon>
        <taxon>Dikarya</taxon>
        <taxon>Basidiomycota</taxon>
        <taxon>Agaricomycotina</taxon>
        <taxon>Agaricomycetes</taxon>
        <taxon>Agaricomycetidae</taxon>
        <taxon>Agaricales</taxon>
        <taxon>Marasmiineae</taxon>
        <taxon>Mycenaceae</taxon>
        <taxon>Roridomyces</taxon>
    </lineage>
</organism>
<keyword evidence="3" id="KW-1133">Transmembrane helix</keyword>
<dbReference type="GO" id="GO:0016020">
    <property type="term" value="C:membrane"/>
    <property type="evidence" value="ECO:0007669"/>
    <property type="project" value="UniProtKB-SubCell"/>
</dbReference>
<keyword evidence="3" id="KW-0472">Membrane</keyword>
<comment type="subcellular location">
    <subcellularLocation>
        <location evidence="1">Membrane</location>
        <topology evidence="1">Multi-pass membrane protein</topology>
    </subcellularLocation>
</comment>
<feature type="transmembrane region" description="Helical" evidence="3">
    <location>
        <begin position="165"/>
        <end position="184"/>
    </location>
</feature>
<dbReference type="EMBL" id="JARKIF010000002">
    <property type="protein sequence ID" value="KAJ7646889.1"/>
    <property type="molecule type" value="Genomic_DNA"/>
</dbReference>
<sequence length="489" mass="52839">MSSIEEVELASRIPLPASSSTLYLEENAEASSLNESALPPTDKGSGAWSFLAAAFVVEAFVWGFPNTYGVFLDCKHLTRLSVEASEFVREAYLQDSRFSSQQSATSLLPLIGTLSTGIIYCSGPFLNPIAARYPQHRRKSMWFGAVLCCATLIGASYATKITQLVVLQGVFYGIGASLVYLQCLSYLSEWFVARRGFANGILFAGTSFGGLFLPLIMPRLISHYGTSLTLRIWSISTAIFMAPLLPFIKGRLPSSRVHVHGPLPRGTSTSQSWMRNRLFLLFLAANTIQGFAYFVPIVYLPTFASDLQVSRSNSAVTLSLLNGASVVGRLSMGYLADKFNPWILALTSLFGTSIITFILWGVFSHSLPGLLAFGLAYGSSASGWTSLWTSFVRPLAKDDPGLSTSIYGYLSLSRGIGNIVSAPISAKLYSVANNVTSLGVERNSSTGFGVGEGRFEKMIIYVGTCFAGAGGIAVLGWAMDRRTGWSRRG</sequence>
<dbReference type="PANTHER" id="PTHR11360:SF287">
    <property type="entry name" value="MFS MONOCARBOXYLATE TRANSPORTER"/>
    <property type="match status" value="1"/>
</dbReference>
<protein>
    <submittedName>
        <fullName evidence="4">MFS general substrate transporter</fullName>
    </submittedName>
</protein>
<dbReference type="Gene3D" id="1.20.1250.20">
    <property type="entry name" value="MFS general substrate transporter like domains"/>
    <property type="match status" value="2"/>
</dbReference>
<dbReference type="AlphaFoldDB" id="A0AAD7CEC4"/>
<dbReference type="InterPro" id="IPR011701">
    <property type="entry name" value="MFS"/>
</dbReference>
<accession>A0AAD7CEC4</accession>
<feature type="transmembrane region" description="Helical" evidence="3">
    <location>
        <begin position="228"/>
        <end position="248"/>
    </location>
</feature>
<feature type="transmembrane region" description="Helical" evidence="3">
    <location>
        <begin position="196"/>
        <end position="216"/>
    </location>
</feature>
<dbReference type="InterPro" id="IPR036259">
    <property type="entry name" value="MFS_trans_sf"/>
</dbReference>
<dbReference type="GO" id="GO:0022857">
    <property type="term" value="F:transmembrane transporter activity"/>
    <property type="evidence" value="ECO:0007669"/>
    <property type="project" value="InterPro"/>
</dbReference>
<dbReference type="PANTHER" id="PTHR11360">
    <property type="entry name" value="MONOCARBOXYLATE TRANSPORTER"/>
    <property type="match status" value="1"/>
</dbReference>
<evidence type="ECO:0000256" key="3">
    <source>
        <dbReference type="SAM" id="Phobius"/>
    </source>
</evidence>
<proteinExistence type="inferred from homology"/>
<keyword evidence="3" id="KW-0812">Transmembrane</keyword>
<feature type="transmembrane region" description="Helical" evidence="3">
    <location>
        <begin position="278"/>
        <end position="300"/>
    </location>
</feature>
<feature type="transmembrane region" description="Helical" evidence="3">
    <location>
        <begin position="458"/>
        <end position="478"/>
    </location>
</feature>
<reference evidence="4" key="1">
    <citation type="submission" date="2023-03" db="EMBL/GenBank/DDBJ databases">
        <title>Massive genome expansion in bonnet fungi (Mycena s.s.) driven by repeated elements and novel gene families across ecological guilds.</title>
        <authorList>
            <consortium name="Lawrence Berkeley National Laboratory"/>
            <person name="Harder C.B."/>
            <person name="Miyauchi S."/>
            <person name="Viragh M."/>
            <person name="Kuo A."/>
            <person name="Thoen E."/>
            <person name="Andreopoulos B."/>
            <person name="Lu D."/>
            <person name="Skrede I."/>
            <person name="Drula E."/>
            <person name="Henrissat B."/>
            <person name="Morin E."/>
            <person name="Kohler A."/>
            <person name="Barry K."/>
            <person name="LaButti K."/>
            <person name="Morin E."/>
            <person name="Salamov A."/>
            <person name="Lipzen A."/>
            <person name="Mereny Z."/>
            <person name="Hegedus B."/>
            <person name="Baldrian P."/>
            <person name="Stursova M."/>
            <person name="Weitz H."/>
            <person name="Taylor A."/>
            <person name="Grigoriev I.V."/>
            <person name="Nagy L.G."/>
            <person name="Martin F."/>
            <person name="Kauserud H."/>
        </authorList>
    </citation>
    <scope>NUCLEOTIDE SEQUENCE</scope>
    <source>
        <strain evidence="4">9284</strain>
    </source>
</reference>
<name>A0AAD7CEC4_9AGAR</name>
<keyword evidence="5" id="KW-1185">Reference proteome</keyword>
<evidence type="ECO:0000256" key="2">
    <source>
        <dbReference type="ARBA" id="ARBA00006727"/>
    </source>
</evidence>
<feature type="transmembrane region" description="Helical" evidence="3">
    <location>
        <begin position="141"/>
        <end position="159"/>
    </location>
</feature>
<comment type="caution">
    <text evidence="4">The sequence shown here is derived from an EMBL/GenBank/DDBJ whole genome shotgun (WGS) entry which is preliminary data.</text>
</comment>
<dbReference type="Proteomes" id="UP001221142">
    <property type="component" value="Unassembled WGS sequence"/>
</dbReference>
<evidence type="ECO:0000313" key="5">
    <source>
        <dbReference type="Proteomes" id="UP001221142"/>
    </source>
</evidence>
<feature type="transmembrane region" description="Helical" evidence="3">
    <location>
        <begin position="342"/>
        <end position="363"/>
    </location>
</feature>